<evidence type="ECO:0000313" key="2">
    <source>
        <dbReference type="EMBL" id="MDR7073250.1"/>
    </source>
</evidence>
<sequence>MSKFDLIFLILLWSIPAATFIRRYVKLPKNEQTEFWNSIKKPSVFFEDVFRHLGMLLLFTGIIEDFPVLKKIGIFMILTSVFALGVNTWELNKKKSMIVMFIPLIFAVFYIFFSFKEYLF</sequence>
<evidence type="ECO:0000313" key="3">
    <source>
        <dbReference type="Proteomes" id="UP001258181"/>
    </source>
</evidence>
<gene>
    <name evidence="2" type="ORF">J2X07_002236</name>
</gene>
<keyword evidence="1" id="KW-0812">Transmembrane</keyword>
<comment type="caution">
    <text evidence="2">The sequence shown here is derived from an EMBL/GenBank/DDBJ whole genome shotgun (WGS) entry which is preliminary data.</text>
</comment>
<keyword evidence="3" id="KW-1185">Reference proteome</keyword>
<protein>
    <recommendedName>
        <fullName evidence="4">DoxX family protein</fullName>
    </recommendedName>
</protein>
<evidence type="ECO:0000256" key="1">
    <source>
        <dbReference type="SAM" id="Phobius"/>
    </source>
</evidence>
<proteinExistence type="predicted"/>
<feature type="transmembrane region" description="Helical" evidence="1">
    <location>
        <begin position="69"/>
        <end position="86"/>
    </location>
</feature>
<name>A0ABU1U1E4_9BACL</name>
<keyword evidence="1" id="KW-0472">Membrane</keyword>
<feature type="transmembrane region" description="Helical" evidence="1">
    <location>
        <begin position="98"/>
        <end position="115"/>
    </location>
</feature>
<keyword evidence="1" id="KW-1133">Transmembrane helix</keyword>
<dbReference type="Proteomes" id="UP001258181">
    <property type="component" value="Unassembled WGS sequence"/>
</dbReference>
<accession>A0ABU1U1E4</accession>
<evidence type="ECO:0008006" key="4">
    <source>
        <dbReference type="Google" id="ProtNLM"/>
    </source>
</evidence>
<reference evidence="2 3" key="1">
    <citation type="submission" date="2023-07" db="EMBL/GenBank/DDBJ databases">
        <title>Sorghum-associated microbial communities from plants grown in Nebraska, USA.</title>
        <authorList>
            <person name="Schachtman D."/>
        </authorList>
    </citation>
    <scope>NUCLEOTIDE SEQUENCE [LARGE SCALE GENOMIC DNA]</scope>
    <source>
        <strain evidence="2 3">BE211</strain>
    </source>
</reference>
<feature type="transmembrane region" description="Helical" evidence="1">
    <location>
        <begin position="6"/>
        <end position="25"/>
    </location>
</feature>
<organism evidence="2 3">
    <name type="scientific">Fictibacillus barbaricus</name>
    <dbReference type="NCBI Taxonomy" id="182136"/>
    <lineage>
        <taxon>Bacteria</taxon>
        <taxon>Bacillati</taxon>
        <taxon>Bacillota</taxon>
        <taxon>Bacilli</taxon>
        <taxon>Bacillales</taxon>
        <taxon>Fictibacillaceae</taxon>
        <taxon>Fictibacillus</taxon>
    </lineage>
</organism>
<dbReference type="RefSeq" id="WP_310258756.1">
    <property type="nucleotide sequence ID" value="NZ_JAVDWA010000003.1"/>
</dbReference>
<dbReference type="EMBL" id="JAVDWA010000003">
    <property type="protein sequence ID" value="MDR7073250.1"/>
    <property type="molecule type" value="Genomic_DNA"/>
</dbReference>